<dbReference type="RefSeq" id="WP_132881980.1">
    <property type="nucleotide sequence ID" value="NZ_JBBGZA010000001.1"/>
</dbReference>
<keyword evidence="1" id="KW-1133">Transmembrane helix</keyword>
<dbReference type="Proteomes" id="UP001380365">
    <property type="component" value="Unassembled WGS sequence"/>
</dbReference>
<sequence>MQPTWRKPVGMLGILAFILFWLVAVASLSPWIGALPALVQMLVYGLAGVAWIAPLKPALRWMETGRWRR</sequence>
<name>A0ABU8Q6M3_9SPHN</name>
<evidence type="ECO:0000256" key="1">
    <source>
        <dbReference type="SAM" id="Phobius"/>
    </source>
</evidence>
<keyword evidence="1" id="KW-0812">Transmembrane</keyword>
<accession>A0ABU8Q6M3</accession>
<keyword evidence="1" id="KW-0472">Membrane</keyword>
<organism evidence="2 3">
    <name type="scientific">Sphingomonas molluscorum</name>
    <dbReference type="NCBI Taxonomy" id="418184"/>
    <lineage>
        <taxon>Bacteria</taxon>
        <taxon>Pseudomonadati</taxon>
        <taxon>Pseudomonadota</taxon>
        <taxon>Alphaproteobacteria</taxon>
        <taxon>Sphingomonadales</taxon>
        <taxon>Sphingomonadaceae</taxon>
        <taxon>Sphingomonas</taxon>
    </lineage>
</organism>
<dbReference type="EMBL" id="JBBGZA010000001">
    <property type="protein sequence ID" value="MEJ5095159.1"/>
    <property type="molecule type" value="Genomic_DNA"/>
</dbReference>
<keyword evidence="3" id="KW-1185">Reference proteome</keyword>
<proteinExistence type="predicted"/>
<gene>
    <name evidence="2" type="ORF">WH159_11500</name>
</gene>
<evidence type="ECO:0000313" key="3">
    <source>
        <dbReference type="Proteomes" id="UP001380365"/>
    </source>
</evidence>
<dbReference type="Pfam" id="PF11003">
    <property type="entry name" value="DUF2842"/>
    <property type="match status" value="1"/>
</dbReference>
<feature type="transmembrane region" description="Helical" evidence="1">
    <location>
        <begin position="38"/>
        <end position="59"/>
    </location>
</feature>
<protein>
    <submittedName>
        <fullName evidence="2">DUF2842 domain-containing protein</fullName>
    </submittedName>
</protein>
<comment type="caution">
    <text evidence="2">The sequence shown here is derived from an EMBL/GenBank/DDBJ whole genome shotgun (WGS) entry which is preliminary data.</text>
</comment>
<feature type="transmembrane region" description="Helical" evidence="1">
    <location>
        <begin position="12"/>
        <end position="32"/>
    </location>
</feature>
<evidence type="ECO:0000313" key="2">
    <source>
        <dbReference type="EMBL" id="MEJ5095159.1"/>
    </source>
</evidence>
<dbReference type="InterPro" id="IPR021265">
    <property type="entry name" value="DUF2842"/>
</dbReference>
<reference evidence="2 3" key="1">
    <citation type="submission" date="2023-12" db="EMBL/GenBank/DDBJ databases">
        <title>Gut-associated functions are favored during microbiome assembly across C. elegans life.</title>
        <authorList>
            <person name="Zimmermann J."/>
        </authorList>
    </citation>
    <scope>NUCLEOTIDE SEQUENCE [LARGE SCALE GENOMIC DNA]</scope>
    <source>
        <strain evidence="2 3">JUb134</strain>
    </source>
</reference>